<dbReference type="Gene3D" id="3.20.20.140">
    <property type="entry name" value="Metal-dependent hydrolases"/>
    <property type="match status" value="1"/>
</dbReference>
<protein>
    <submittedName>
        <fullName evidence="1">Membrane dipeptidase</fullName>
    </submittedName>
</protein>
<organism evidence="1 2">
    <name type="scientific">Bryocella elongata</name>
    <dbReference type="NCBI Taxonomy" id="863522"/>
    <lineage>
        <taxon>Bacteria</taxon>
        <taxon>Pseudomonadati</taxon>
        <taxon>Acidobacteriota</taxon>
        <taxon>Terriglobia</taxon>
        <taxon>Terriglobales</taxon>
        <taxon>Acidobacteriaceae</taxon>
        <taxon>Bryocella</taxon>
    </lineage>
</organism>
<dbReference type="AlphaFoldDB" id="A0A1H5SG64"/>
<dbReference type="CDD" id="cd01301">
    <property type="entry name" value="rDP_like"/>
    <property type="match status" value="1"/>
</dbReference>
<dbReference type="InterPro" id="IPR000180">
    <property type="entry name" value="Dipep_AS"/>
</dbReference>
<dbReference type="RefSeq" id="WP_103931144.1">
    <property type="nucleotide sequence ID" value="NZ_FNVA01000001.1"/>
</dbReference>
<reference evidence="1 2" key="1">
    <citation type="submission" date="2016-10" db="EMBL/GenBank/DDBJ databases">
        <authorList>
            <person name="de Groot N.N."/>
        </authorList>
    </citation>
    <scope>NUCLEOTIDE SEQUENCE [LARGE SCALE GENOMIC DNA]</scope>
    <source>
        <strain evidence="1 2">DSM 22489</strain>
    </source>
</reference>
<sequence length="383" mass="42032">MSEWETLQREAIVIDGHADTPQRFVDEGWDMADPVGTGMVSLETARAGGLDAEFFAVWVDPHEWPGRYAERSASLLAGVQQQLAKHPDAMVLGLSADDIVKAKAAGKFCVLLGLEGGHAIEASLEKLRAFYAQGVRYMTLTWTNTNEWADSSGDMDDANVQHHGGLTDFGREVIAEMNRLGMMVDVSHVSDATFWQVLECSTAPIIASHSSARALNGAMRNLTDEQLRAVATKRGIVMVNFYASFIDEAFREAWRATEAMRKPLYEAADKPWRERGVPAPYAASLTVDRAFYAEHVGKLFPAPRFEALIDHFDHIAKVAGIEHVGVGSDFDGFAILPEGLQSAADLPKITRVLLERGYTAEQLKLLLGGNMLRVMREVAAAGR</sequence>
<dbReference type="GO" id="GO:0006508">
    <property type="term" value="P:proteolysis"/>
    <property type="evidence" value="ECO:0007669"/>
    <property type="project" value="InterPro"/>
</dbReference>
<dbReference type="EMBL" id="FNVA01000001">
    <property type="protein sequence ID" value="SEF48928.1"/>
    <property type="molecule type" value="Genomic_DNA"/>
</dbReference>
<dbReference type="SUPFAM" id="SSF51556">
    <property type="entry name" value="Metallo-dependent hydrolases"/>
    <property type="match status" value="1"/>
</dbReference>
<dbReference type="InterPro" id="IPR008257">
    <property type="entry name" value="Pept_M19"/>
</dbReference>
<dbReference type="GO" id="GO:0070573">
    <property type="term" value="F:metallodipeptidase activity"/>
    <property type="evidence" value="ECO:0007669"/>
    <property type="project" value="InterPro"/>
</dbReference>
<dbReference type="PANTHER" id="PTHR10443">
    <property type="entry name" value="MICROSOMAL DIPEPTIDASE"/>
    <property type="match status" value="1"/>
</dbReference>
<dbReference type="InterPro" id="IPR032466">
    <property type="entry name" value="Metal_Hydrolase"/>
</dbReference>
<evidence type="ECO:0000313" key="1">
    <source>
        <dbReference type="EMBL" id="SEF48928.1"/>
    </source>
</evidence>
<proteinExistence type="predicted"/>
<name>A0A1H5SG64_9BACT</name>
<dbReference type="PROSITE" id="PS00869">
    <property type="entry name" value="RENAL_DIPEPTIDASE_1"/>
    <property type="match status" value="1"/>
</dbReference>
<dbReference type="Proteomes" id="UP000236728">
    <property type="component" value="Unassembled WGS sequence"/>
</dbReference>
<keyword evidence="2" id="KW-1185">Reference proteome</keyword>
<evidence type="ECO:0000313" key="2">
    <source>
        <dbReference type="Proteomes" id="UP000236728"/>
    </source>
</evidence>
<accession>A0A1H5SG64</accession>
<dbReference type="PROSITE" id="PS51365">
    <property type="entry name" value="RENAL_DIPEPTIDASE_2"/>
    <property type="match status" value="1"/>
</dbReference>
<dbReference type="OrthoDB" id="9804920at2"/>
<gene>
    <name evidence="1" type="ORF">SAMN05421819_0169</name>
</gene>
<dbReference type="PANTHER" id="PTHR10443:SF12">
    <property type="entry name" value="DIPEPTIDASE"/>
    <property type="match status" value="1"/>
</dbReference>
<dbReference type="Pfam" id="PF01244">
    <property type="entry name" value="Peptidase_M19"/>
    <property type="match status" value="1"/>
</dbReference>